<evidence type="ECO:0000256" key="1">
    <source>
        <dbReference type="ARBA" id="ARBA00004236"/>
    </source>
</evidence>
<evidence type="ECO:0000256" key="3">
    <source>
        <dbReference type="ARBA" id="ARBA00022676"/>
    </source>
</evidence>
<evidence type="ECO:0000313" key="7">
    <source>
        <dbReference type="EMBL" id="AHE55251.1"/>
    </source>
</evidence>
<keyword evidence="2" id="KW-1003">Cell membrane</keyword>
<dbReference type="PATRIC" id="fig|1123269.5.peg.3503"/>
<evidence type="ECO:0000313" key="8">
    <source>
        <dbReference type="Proteomes" id="UP000018851"/>
    </source>
</evidence>
<evidence type="ECO:0000256" key="5">
    <source>
        <dbReference type="ARBA" id="ARBA00023136"/>
    </source>
</evidence>
<dbReference type="AlphaFoldDB" id="W0ADU0"/>
<comment type="subcellular location">
    <subcellularLocation>
        <location evidence="1">Cell membrane</location>
    </subcellularLocation>
</comment>
<accession>W0ADU0</accession>
<dbReference type="InterPro" id="IPR029044">
    <property type="entry name" value="Nucleotide-diphossugar_trans"/>
</dbReference>
<evidence type="ECO:0000256" key="2">
    <source>
        <dbReference type="ARBA" id="ARBA00022475"/>
    </source>
</evidence>
<keyword evidence="4" id="KW-0808">Transferase</keyword>
<keyword evidence="8" id="KW-1185">Reference proteome</keyword>
<feature type="domain" description="Glycosyltransferase 2-like" evidence="6">
    <location>
        <begin position="4"/>
        <end position="157"/>
    </location>
</feature>
<organism evidence="7 8">
    <name type="scientific">Sphingomonas sanxanigenens DSM 19645 = NX02</name>
    <dbReference type="NCBI Taxonomy" id="1123269"/>
    <lineage>
        <taxon>Bacteria</taxon>
        <taxon>Pseudomonadati</taxon>
        <taxon>Pseudomonadota</taxon>
        <taxon>Alphaproteobacteria</taxon>
        <taxon>Sphingomonadales</taxon>
        <taxon>Sphingomonadaceae</taxon>
        <taxon>Sphingomonas</taxon>
    </lineage>
</organism>
<sequence>MRWSVVLPVFNEADYLPRTLASLAAQDAPFRLILVDNGSTDGCIEDARRQIEAAGMTATILSEPRPGQVHALRRGLGEVATEFVAVCDADTLYPPHYLSAAMRLFDRHGPACVAACAWLAPERPGRLRRLARAAHRLGAARLMPRQNHTSGAAQTFRSAALAEAGSYDPAIWPYVLKDHEVMHRVLQRGRQAYAADLWCISSERRADRRKVRWTLAERLRYHFTPFARKTDFFHHWLGPRFAGRGQADTVLRDQSWTNAGAAA</sequence>
<evidence type="ECO:0000256" key="4">
    <source>
        <dbReference type="ARBA" id="ARBA00022679"/>
    </source>
</evidence>
<dbReference type="eggNOG" id="COG1215">
    <property type="taxonomic scope" value="Bacteria"/>
</dbReference>
<name>W0ADU0_9SPHN</name>
<keyword evidence="5" id="KW-0472">Membrane</keyword>
<keyword evidence="3" id="KW-0328">Glycosyltransferase</keyword>
<protein>
    <recommendedName>
        <fullName evidence="6">Glycosyltransferase 2-like domain-containing protein</fullName>
    </recommendedName>
</protein>
<dbReference type="PANTHER" id="PTHR43646:SF2">
    <property type="entry name" value="GLYCOSYLTRANSFERASE 2-LIKE DOMAIN-CONTAINING PROTEIN"/>
    <property type="match status" value="1"/>
</dbReference>
<gene>
    <name evidence="7" type="ORF">NX02_17895</name>
</gene>
<evidence type="ECO:0000259" key="6">
    <source>
        <dbReference type="Pfam" id="PF00535"/>
    </source>
</evidence>
<dbReference type="GO" id="GO:0005886">
    <property type="term" value="C:plasma membrane"/>
    <property type="evidence" value="ECO:0007669"/>
    <property type="project" value="UniProtKB-SubCell"/>
</dbReference>
<dbReference type="CDD" id="cd00761">
    <property type="entry name" value="Glyco_tranf_GTA_type"/>
    <property type="match status" value="1"/>
</dbReference>
<dbReference type="SUPFAM" id="SSF53448">
    <property type="entry name" value="Nucleotide-diphospho-sugar transferases"/>
    <property type="match status" value="1"/>
</dbReference>
<dbReference type="Proteomes" id="UP000018851">
    <property type="component" value="Chromosome"/>
</dbReference>
<dbReference type="GO" id="GO:0016757">
    <property type="term" value="F:glycosyltransferase activity"/>
    <property type="evidence" value="ECO:0007669"/>
    <property type="project" value="UniProtKB-KW"/>
</dbReference>
<proteinExistence type="predicted"/>
<dbReference type="PANTHER" id="PTHR43646">
    <property type="entry name" value="GLYCOSYLTRANSFERASE"/>
    <property type="match status" value="1"/>
</dbReference>
<dbReference type="KEGG" id="ssan:NX02_17895"/>
<reference evidence="7 8" key="1">
    <citation type="submission" date="2013-07" db="EMBL/GenBank/DDBJ databases">
        <title>Completed genome of Sphingomonas sanxanigenens NX02.</title>
        <authorList>
            <person name="Ma T."/>
            <person name="Huang H."/>
            <person name="Wu M."/>
            <person name="Li X."/>
            <person name="Li G."/>
        </authorList>
    </citation>
    <scope>NUCLEOTIDE SEQUENCE [LARGE SCALE GENOMIC DNA]</scope>
    <source>
        <strain evidence="7 8">NX02</strain>
    </source>
</reference>
<dbReference type="HOGENOM" id="CLU_1057292_0_0_5"/>
<dbReference type="Gene3D" id="3.90.550.10">
    <property type="entry name" value="Spore Coat Polysaccharide Biosynthesis Protein SpsA, Chain A"/>
    <property type="match status" value="1"/>
</dbReference>
<dbReference type="Pfam" id="PF00535">
    <property type="entry name" value="Glycos_transf_2"/>
    <property type="match status" value="1"/>
</dbReference>
<dbReference type="InterPro" id="IPR001173">
    <property type="entry name" value="Glyco_trans_2-like"/>
</dbReference>
<dbReference type="STRING" id="1123269.NX02_17895"/>
<dbReference type="EMBL" id="CP006644">
    <property type="protein sequence ID" value="AHE55251.1"/>
    <property type="molecule type" value="Genomic_DNA"/>
</dbReference>